<feature type="transmembrane region" description="Helical" evidence="1">
    <location>
        <begin position="6"/>
        <end position="25"/>
    </location>
</feature>
<dbReference type="KEGG" id="coc:Coch_1711"/>
<dbReference type="Proteomes" id="UP000006650">
    <property type="component" value="Chromosome"/>
</dbReference>
<dbReference type="EMBL" id="CP001632">
    <property type="protein sequence ID" value="ACU93256.1"/>
    <property type="molecule type" value="Genomic_DNA"/>
</dbReference>
<evidence type="ECO:0000256" key="1">
    <source>
        <dbReference type="SAM" id="Phobius"/>
    </source>
</evidence>
<organism evidence="3 4">
    <name type="scientific">Capnocytophaga ochracea (strain ATCC 27872 / DSM 7271 / CCUG 9716 / JCM 12966 / NCTC 12371 / SS31 / VPI 2845)</name>
    <name type="common">Bacteroides ochraceus</name>
    <dbReference type="NCBI Taxonomy" id="521097"/>
    <lineage>
        <taxon>Bacteria</taxon>
        <taxon>Pseudomonadati</taxon>
        <taxon>Bacteroidota</taxon>
        <taxon>Flavobacteriia</taxon>
        <taxon>Flavobacteriales</taxon>
        <taxon>Flavobacteriaceae</taxon>
        <taxon>Capnocytophaga</taxon>
    </lineage>
</organism>
<dbReference type="Pfam" id="PF06889">
    <property type="entry name" value="DUF1266"/>
    <property type="match status" value="1"/>
</dbReference>
<evidence type="ECO:0000313" key="3">
    <source>
        <dbReference type="EMBL" id="ACU93256.1"/>
    </source>
</evidence>
<dbReference type="GeneID" id="29675709"/>
<keyword evidence="1" id="KW-0812">Transmembrane</keyword>
<feature type="domain" description="DUF1266" evidence="2">
    <location>
        <begin position="80"/>
        <end position="203"/>
    </location>
</feature>
<name>C7M7R2_CAPOD</name>
<dbReference type="AlphaFoldDB" id="C7M7R2"/>
<dbReference type="eggNOG" id="ENOG503293R">
    <property type="taxonomic scope" value="Bacteria"/>
</dbReference>
<proteinExistence type="predicted"/>
<reference evidence="3 4" key="1">
    <citation type="journal article" date="2009" name="Stand. Genomic Sci.">
        <title>Complete genome sequence of Capnocytophaga ochracea type strain (VPI 2845).</title>
        <authorList>
            <person name="Mavrommatis K."/>
            <person name="Gronow S."/>
            <person name="Saunders E."/>
            <person name="Land M."/>
            <person name="Lapidus A."/>
            <person name="Copeland A."/>
            <person name="Glavina Del Rio T."/>
            <person name="Nolan M."/>
            <person name="Lucas S."/>
            <person name="Chen F."/>
            <person name="Tice H."/>
            <person name="Cheng J.F."/>
            <person name="Bruce D."/>
            <person name="Goodwin L."/>
            <person name="Pitluck S."/>
            <person name="Pati A."/>
            <person name="Ivanova N."/>
            <person name="Chen A."/>
            <person name="Palaniappan K."/>
            <person name="Chain P."/>
            <person name="Hauser L."/>
            <person name="Chang Y.J."/>
            <person name="Jeffries C.D."/>
            <person name="Brettin T."/>
            <person name="Detter J.C."/>
            <person name="Han C."/>
            <person name="Bristow J."/>
            <person name="Goker M."/>
            <person name="Rohde M."/>
            <person name="Eisen J.A."/>
            <person name="Markowitz V."/>
            <person name="Kyrpides N.C."/>
            <person name="Klenk H.P."/>
            <person name="Hugenholtz P."/>
        </authorList>
    </citation>
    <scope>NUCLEOTIDE SEQUENCE [LARGE SCALE GENOMIC DNA]</scope>
    <source>
        <strain evidence="4">ATCC 27872 / DSM 7271 / JCM 12966 / VPI 2845</strain>
    </source>
</reference>
<accession>C7M7R2</accession>
<dbReference type="RefSeq" id="WP_015782770.1">
    <property type="nucleotide sequence ID" value="NC_013162.1"/>
</dbReference>
<dbReference type="STRING" id="521097.Coch_1711"/>
<keyword evidence="4" id="KW-1185">Reference proteome</keyword>
<dbReference type="InterPro" id="IPR009677">
    <property type="entry name" value="DUF1266"/>
</dbReference>
<keyword evidence="1" id="KW-0472">Membrane</keyword>
<dbReference type="HOGENOM" id="CLU_1169001_0_0_10"/>
<gene>
    <name evidence="3" type="ordered locus">Coch_1711</name>
</gene>
<keyword evidence="1" id="KW-1133">Transmembrane helix</keyword>
<protein>
    <recommendedName>
        <fullName evidence="2">DUF1266 domain-containing protein</fullName>
    </recommendedName>
</protein>
<evidence type="ECO:0000313" key="4">
    <source>
        <dbReference type="Proteomes" id="UP000006650"/>
    </source>
</evidence>
<evidence type="ECO:0000259" key="2">
    <source>
        <dbReference type="Pfam" id="PF06889"/>
    </source>
</evidence>
<sequence length="240" mass="27908">MSVIIWVIIGAVFLFALKIYVNKVYTKKHLQKQIGHINQNPLTEEQIRLLTFGAILTYYRGENLLNLIPTEILETYQKGLRRQWEITDTASAKETISDLLAQKRSLQFRHLLTQTSPELSKIQKQIAKGLGIELAQVEAVKSAYAWDLCRAASLAKWCYWCQYITETEMWDILQKVSEIAKEQGKNWQEYTISFLLGRTIQGFDLENLIILTSQLFHSKSPSLRKIEGIDVYQRYSFQQQ</sequence>